<gene>
    <name evidence="13" type="ORF">SAMN04488109_3578</name>
</gene>
<evidence type="ECO:0000256" key="9">
    <source>
        <dbReference type="PROSITE-ProRule" id="PRU01193"/>
    </source>
</evidence>
<evidence type="ECO:0000256" key="2">
    <source>
        <dbReference type="ARBA" id="ARBA00022475"/>
    </source>
</evidence>
<dbReference type="EMBL" id="FQWQ01000002">
    <property type="protein sequence ID" value="SHH29716.1"/>
    <property type="molecule type" value="Genomic_DNA"/>
</dbReference>
<dbReference type="InterPro" id="IPR044751">
    <property type="entry name" value="Ion_transp-like_CBS"/>
</dbReference>
<dbReference type="InterPro" id="IPR036318">
    <property type="entry name" value="FAD-bd_PCMH-like_sf"/>
</dbReference>
<feature type="transmembrane region" description="Helical" evidence="10">
    <location>
        <begin position="52"/>
        <end position="73"/>
    </location>
</feature>
<dbReference type="InterPro" id="IPR000644">
    <property type="entry name" value="CBS_dom"/>
</dbReference>
<keyword evidence="5 9" id="KW-1133">Transmembrane helix</keyword>
<dbReference type="PROSITE" id="PS51846">
    <property type="entry name" value="CNNM"/>
    <property type="match status" value="1"/>
</dbReference>
<feature type="transmembrane region" description="Helical" evidence="10">
    <location>
        <begin position="101"/>
        <end position="122"/>
    </location>
</feature>
<feature type="domain" description="CBS" evidence="11">
    <location>
        <begin position="218"/>
        <end position="282"/>
    </location>
</feature>
<name>A0A1M5RU10_9BACT</name>
<dbReference type="InterPro" id="IPR046342">
    <property type="entry name" value="CBS_dom_sf"/>
</dbReference>
<dbReference type="FunFam" id="3.10.580.10:FF:000002">
    <property type="entry name" value="Magnesium/cobalt efflux protein CorC"/>
    <property type="match status" value="1"/>
</dbReference>
<dbReference type="PANTHER" id="PTHR43099">
    <property type="entry name" value="UPF0053 PROTEIN YRKA"/>
    <property type="match status" value="1"/>
</dbReference>
<evidence type="ECO:0000256" key="7">
    <source>
        <dbReference type="ARBA" id="ARBA00023136"/>
    </source>
</evidence>
<feature type="domain" description="CNNM transmembrane" evidence="12">
    <location>
        <begin position="1"/>
        <end position="199"/>
    </location>
</feature>
<keyword evidence="3 9" id="KW-0812">Transmembrane</keyword>
<dbReference type="Gene3D" id="3.10.580.10">
    <property type="entry name" value="CBS-domain"/>
    <property type="match status" value="1"/>
</dbReference>
<dbReference type="Gene3D" id="3.30.465.10">
    <property type="match status" value="1"/>
</dbReference>
<dbReference type="SUPFAM" id="SSF54631">
    <property type="entry name" value="CBS-domain pair"/>
    <property type="match status" value="1"/>
</dbReference>
<keyword evidence="14" id="KW-1185">Reference proteome</keyword>
<dbReference type="Pfam" id="PF00571">
    <property type="entry name" value="CBS"/>
    <property type="match status" value="2"/>
</dbReference>
<evidence type="ECO:0000256" key="4">
    <source>
        <dbReference type="ARBA" id="ARBA00022737"/>
    </source>
</evidence>
<feature type="transmembrane region" description="Helical" evidence="10">
    <location>
        <begin position="143"/>
        <end position="163"/>
    </location>
</feature>
<sequence length="431" mass="48282">MAFDVIVTLLLVLLNGFFVAAEFAIVKVRSSQIALEKGNLSKRAAQNIINNLDGYLAATQLGITLASLGLGWVGEDVMSRIILDTMSWLGLTFSEALAHRIALPIAFAMLTILHIVFGELAPKSLAIRYSTSTTLRVSVPLRIFYYVFRPFIWLLNGMANIILKVFGVKPITEQEIHSEDELKLIIAESEEGGAIEPNERELIQNVFDFDDRVVRQVMVPRVKITGLHASLTIQEAMDHVLKEGYSRYPVYENSLDEIIGIVHAKDIIAVYVQKGSKGLKDVMRPAHFIPEAKPIDVLLREFQRRKTQMAIVVSEFGGTIGIVTLEDIIEELVGEIQDEHDHEAQIVIPQDKGVYQIVAQSSLHDINKFVDEPFPESEEYETLSGLLTFHKPSLKEGDTFVLLGYKFKILKLNKTLPELVEATWEGESPVD</sequence>
<dbReference type="InterPro" id="IPR005170">
    <property type="entry name" value="Transptr-assoc_dom"/>
</dbReference>
<dbReference type="Pfam" id="PF01595">
    <property type="entry name" value="CNNM"/>
    <property type="match status" value="1"/>
</dbReference>
<keyword evidence="2" id="KW-1003">Cell membrane</keyword>
<dbReference type="SMART" id="SM01091">
    <property type="entry name" value="CorC_HlyC"/>
    <property type="match status" value="1"/>
</dbReference>
<evidence type="ECO:0000256" key="10">
    <source>
        <dbReference type="SAM" id="Phobius"/>
    </source>
</evidence>
<evidence type="ECO:0000256" key="1">
    <source>
        <dbReference type="ARBA" id="ARBA00004651"/>
    </source>
</evidence>
<feature type="transmembrane region" description="Helical" evidence="10">
    <location>
        <begin position="6"/>
        <end position="26"/>
    </location>
</feature>
<dbReference type="AlphaFoldDB" id="A0A1M5RU10"/>
<comment type="subcellular location">
    <subcellularLocation>
        <location evidence="1">Cell membrane</location>
        <topology evidence="1">Multi-pass membrane protein</topology>
    </subcellularLocation>
</comment>
<dbReference type="InterPro" id="IPR002550">
    <property type="entry name" value="CNNM"/>
</dbReference>
<evidence type="ECO:0000256" key="5">
    <source>
        <dbReference type="ARBA" id="ARBA00022989"/>
    </source>
</evidence>
<evidence type="ECO:0000259" key="11">
    <source>
        <dbReference type="PROSITE" id="PS51371"/>
    </source>
</evidence>
<reference evidence="13 14" key="1">
    <citation type="submission" date="2016-11" db="EMBL/GenBank/DDBJ databases">
        <authorList>
            <person name="Jaros S."/>
            <person name="Januszkiewicz K."/>
            <person name="Wedrychowicz H."/>
        </authorList>
    </citation>
    <scope>NUCLEOTIDE SEQUENCE [LARGE SCALE GENOMIC DNA]</scope>
    <source>
        <strain evidence="13 14">DSM 24574</strain>
    </source>
</reference>
<keyword evidence="7 9" id="KW-0472">Membrane</keyword>
<organism evidence="13 14">
    <name type="scientific">Chryseolinea serpens</name>
    <dbReference type="NCBI Taxonomy" id="947013"/>
    <lineage>
        <taxon>Bacteria</taxon>
        <taxon>Pseudomonadati</taxon>
        <taxon>Bacteroidota</taxon>
        <taxon>Cytophagia</taxon>
        <taxon>Cytophagales</taxon>
        <taxon>Fulvivirgaceae</taxon>
        <taxon>Chryseolinea</taxon>
    </lineage>
</organism>
<dbReference type="GO" id="GO:0050660">
    <property type="term" value="F:flavin adenine dinucleotide binding"/>
    <property type="evidence" value="ECO:0007669"/>
    <property type="project" value="InterPro"/>
</dbReference>
<evidence type="ECO:0000256" key="3">
    <source>
        <dbReference type="ARBA" id="ARBA00022692"/>
    </source>
</evidence>
<dbReference type="InterPro" id="IPR016169">
    <property type="entry name" value="FAD-bd_PCMH_sub2"/>
</dbReference>
<protein>
    <submittedName>
        <fullName evidence="13">Hemolysin, contains CBS domains</fullName>
    </submittedName>
</protein>
<dbReference type="SUPFAM" id="SSF56176">
    <property type="entry name" value="FAD-binding/transporter-associated domain-like"/>
    <property type="match status" value="1"/>
</dbReference>
<evidence type="ECO:0000313" key="14">
    <source>
        <dbReference type="Proteomes" id="UP000184212"/>
    </source>
</evidence>
<dbReference type="STRING" id="947013.SAMN04488109_3578"/>
<evidence type="ECO:0000313" key="13">
    <source>
        <dbReference type="EMBL" id="SHH29716.1"/>
    </source>
</evidence>
<keyword evidence="6 8" id="KW-0129">CBS domain</keyword>
<proteinExistence type="predicted"/>
<dbReference type="Proteomes" id="UP000184212">
    <property type="component" value="Unassembled WGS sequence"/>
</dbReference>
<dbReference type="PANTHER" id="PTHR43099:SF2">
    <property type="entry name" value="UPF0053 PROTEIN YRKA"/>
    <property type="match status" value="1"/>
</dbReference>
<accession>A0A1M5RU10</accession>
<dbReference type="Pfam" id="PF03471">
    <property type="entry name" value="CorC_HlyC"/>
    <property type="match status" value="1"/>
</dbReference>
<dbReference type="OrthoDB" id="9798188at2"/>
<dbReference type="PROSITE" id="PS51371">
    <property type="entry name" value="CBS"/>
    <property type="match status" value="2"/>
</dbReference>
<keyword evidence="4" id="KW-0677">Repeat</keyword>
<evidence type="ECO:0000256" key="6">
    <source>
        <dbReference type="ARBA" id="ARBA00023122"/>
    </source>
</evidence>
<evidence type="ECO:0000259" key="12">
    <source>
        <dbReference type="PROSITE" id="PS51846"/>
    </source>
</evidence>
<evidence type="ECO:0000256" key="8">
    <source>
        <dbReference type="PROSITE-ProRule" id="PRU00703"/>
    </source>
</evidence>
<feature type="domain" description="CBS" evidence="11">
    <location>
        <begin position="283"/>
        <end position="339"/>
    </location>
</feature>
<dbReference type="CDD" id="cd04590">
    <property type="entry name" value="CBS_pair_CorC_HlyC_assoc"/>
    <property type="match status" value="1"/>
</dbReference>
<dbReference type="RefSeq" id="WP_073136550.1">
    <property type="nucleotide sequence ID" value="NZ_FQWQ01000002.1"/>
</dbReference>
<dbReference type="GO" id="GO:0005886">
    <property type="term" value="C:plasma membrane"/>
    <property type="evidence" value="ECO:0007669"/>
    <property type="project" value="UniProtKB-SubCell"/>
</dbReference>
<dbReference type="InterPro" id="IPR051676">
    <property type="entry name" value="UPF0053_domain"/>
</dbReference>